<evidence type="ECO:0000256" key="8">
    <source>
        <dbReference type="ARBA" id="ARBA00023157"/>
    </source>
</evidence>
<evidence type="ECO:0000256" key="5">
    <source>
        <dbReference type="ARBA" id="ARBA00022801"/>
    </source>
</evidence>
<dbReference type="EMBL" id="JAACJL010000001">
    <property type="protein sequence ID" value="KAF4623181.1"/>
    <property type="molecule type" value="Genomic_DNA"/>
</dbReference>
<protein>
    <recommendedName>
        <fullName evidence="10">Peptidase M43 pregnancy-associated plasma-A domain-containing protein</fullName>
    </recommendedName>
</protein>
<dbReference type="Pfam" id="PF05572">
    <property type="entry name" value="Peptidase_M43"/>
    <property type="match status" value="1"/>
</dbReference>
<comment type="caution">
    <text evidence="11">The sequence shown here is derived from an EMBL/GenBank/DDBJ whole genome shotgun (WGS) entry which is preliminary data.</text>
</comment>
<dbReference type="InterPro" id="IPR008754">
    <property type="entry name" value="Peptidase_M43"/>
</dbReference>
<keyword evidence="2" id="KW-0645">Protease</keyword>
<evidence type="ECO:0000313" key="12">
    <source>
        <dbReference type="Proteomes" id="UP000521872"/>
    </source>
</evidence>
<gene>
    <name evidence="11" type="ORF">D9613_001397</name>
</gene>
<evidence type="ECO:0000259" key="10">
    <source>
        <dbReference type="Pfam" id="PF05572"/>
    </source>
</evidence>
<dbReference type="GO" id="GO:0008237">
    <property type="term" value="F:metallopeptidase activity"/>
    <property type="evidence" value="ECO:0007669"/>
    <property type="project" value="UniProtKB-KW"/>
</dbReference>
<evidence type="ECO:0000313" key="11">
    <source>
        <dbReference type="EMBL" id="KAF4623181.1"/>
    </source>
</evidence>
<dbReference type="AlphaFoldDB" id="A0A8H4R6Q5"/>
<dbReference type="CDD" id="cd04275">
    <property type="entry name" value="ZnMc_pappalysin_like"/>
    <property type="match status" value="1"/>
</dbReference>
<dbReference type="PANTHER" id="PTHR47466">
    <property type="match status" value="1"/>
</dbReference>
<evidence type="ECO:0000256" key="6">
    <source>
        <dbReference type="ARBA" id="ARBA00022833"/>
    </source>
</evidence>
<feature type="domain" description="Peptidase M43 pregnancy-associated plasma-A" evidence="10">
    <location>
        <begin position="173"/>
        <end position="296"/>
    </location>
</feature>
<keyword evidence="8" id="KW-1015">Disulfide bond</keyword>
<evidence type="ECO:0000256" key="1">
    <source>
        <dbReference type="ARBA" id="ARBA00008721"/>
    </source>
</evidence>
<keyword evidence="4 9" id="KW-0732">Signal</keyword>
<dbReference type="InterPro" id="IPR024079">
    <property type="entry name" value="MetalloPept_cat_dom_sf"/>
</dbReference>
<dbReference type="PANTHER" id="PTHR47466:SF1">
    <property type="entry name" value="METALLOPROTEASE MEP1 (AFU_ORTHOLOGUE AFUA_1G07730)-RELATED"/>
    <property type="match status" value="1"/>
</dbReference>
<keyword evidence="6" id="KW-0862">Zinc</keyword>
<organism evidence="11 12">
    <name type="scientific">Agrocybe pediades</name>
    <dbReference type="NCBI Taxonomy" id="84607"/>
    <lineage>
        <taxon>Eukaryota</taxon>
        <taxon>Fungi</taxon>
        <taxon>Dikarya</taxon>
        <taxon>Basidiomycota</taxon>
        <taxon>Agaricomycotina</taxon>
        <taxon>Agaricomycetes</taxon>
        <taxon>Agaricomycetidae</taxon>
        <taxon>Agaricales</taxon>
        <taxon>Agaricineae</taxon>
        <taxon>Strophariaceae</taxon>
        <taxon>Agrocybe</taxon>
    </lineage>
</organism>
<keyword evidence="7" id="KW-0482">Metalloprotease</keyword>
<keyword evidence="3" id="KW-0479">Metal-binding</keyword>
<evidence type="ECO:0000256" key="2">
    <source>
        <dbReference type="ARBA" id="ARBA00022670"/>
    </source>
</evidence>
<comment type="similarity">
    <text evidence="1">Belongs to the peptidase M43B family.</text>
</comment>
<dbReference type="GO" id="GO:0046872">
    <property type="term" value="F:metal ion binding"/>
    <property type="evidence" value="ECO:0007669"/>
    <property type="project" value="UniProtKB-KW"/>
</dbReference>
<dbReference type="Proteomes" id="UP000521872">
    <property type="component" value="Unassembled WGS sequence"/>
</dbReference>
<reference evidence="11 12" key="1">
    <citation type="submission" date="2019-12" db="EMBL/GenBank/DDBJ databases">
        <authorList>
            <person name="Floudas D."/>
            <person name="Bentzer J."/>
            <person name="Ahren D."/>
            <person name="Johansson T."/>
            <person name="Persson P."/>
            <person name="Tunlid A."/>
        </authorList>
    </citation>
    <scope>NUCLEOTIDE SEQUENCE [LARGE SCALE GENOMIC DNA]</scope>
    <source>
        <strain evidence="11 12">CBS 102.39</strain>
    </source>
</reference>
<feature type="chain" id="PRO_5034270858" description="Peptidase M43 pregnancy-associated plasma-A domain-containing protein" evidence="9">
    <location>
        <begin position="20"/>
        <end position="305"/>
    </location>
</feature>
<accession>A0A8H4R6Q5</accession>
<evidence type="ECO:0000256" key="3">
    <source>
        <dbReference type="ARBA" id="ARBA00022723"/>
    </source>
</evidence>
<keyword evidence="5" id="KW-0378">Hydrolase</keyword>
<proteinExistence type="inferred from homology"/>
<dbReference type="SUPFAM" id="SSF55486">
    <property type="entry name" value="Metalloproteases ('zincins'), catalytic domain"/>
    <property type="match status" value="1"/>
</dbReference>
<dbReference type="Gene3D" id="3.40.390.10">
    <property type="entry name" value="Collagenase (Catalytic Domain)"/>
    <property type="match status" value="1"/>
</dbReference>
<name>A0A8H4R6Q5_9AGAR</name>
<evidence type="ECO:0000256" key="7">
    <source>
        <dbReference type="ARBA" id="ARBA00023049"/>
    </source>
</evidence>
<evidence type="ECO:0000256" key="4">
    <source>
        <dbReference type="ARBA" id="ARBA00022729"/>
    </source>
</evidence>
<dbReference type="GO" id="GO:0006508">
    <property type="term" value="P:proteolysis"/>
    <property type="evidence" value="ECO:0007669"/>
    <property type="project" value="UniProtKB-KW"/>
</dbReference>
<feature type="signal peptide" evidence="9">
    <location>
        <begin position="1"/>
        <end position="19"/>
    </location>
</feature>
<sequence length="305" mass="33430">MRLNTAFLALALAITSVSAAVPHLDHAVHGVRSASGSLVDRLCGTIITPEKKAAAEKDFSLKRVLATAVAANNWPVYINVHFHVVAANTSIEGGYVPQSQVDSQIEILNKDYKNTGVQFRLDNTSRTINADWFENVNPYTSEATLMKETLRRGGPETLNVYTVSFDNGYAAGLLGYATFPSDYEDEPKDDGVVIQYGTLPSGNLYPYNLGRTLTHEVGHWVGLYHTFQGGCDPETGGDEVADTPAQAVPTRGCPTFRPDTCPEQPGFDPIHNYMDYSDDVCMRGFTPGQAARFRDQIRTYRGINV</sequence>
<evidence type="ECO:0000256" key="9">
    <source>
        <dbReference type="SAM" id="SignalP"/>
    </source>
</evidence>
<keyword evidence="12" id="KW-1185">Reference proteome</keyword>